<dbReference type="NCBIfam" id="NF004741">
    <property type="entry name" value="PRK06076.1-2"/>
    <property type="match status" value="1"/>
</dbReference>
<feature type="transmembrane region" description="Helical" evidence="8">
    <location>
        <begin position="274"/>
        <end position="292"/>
    </location>
</feature>
<dbReference type="GO" id="GO:0003954">
    <property type="term" value="F:NADH dehydrogenase activity"/>
    <property type="evidence" value="ECO:0007669"/>
    <property type="project" value="TreeGrafter"/>
</dbReference>
<feature type="transmembrane region" description="Helical" evidence="8">
    <location>
        <begin position="298"/>
        <end position="319"/>
    </location>
</feature>
<evidence type="ECO:0000256" key="6">
    <source>
        <dbReference type="RuleBase" id="RU000471"/>
    </source>
</evidence>
<dbReference type="HAMAP" id="MF_01350">
    <property type="entry name" value="NDH1_NuoH"/>
    <property type="match status" value="1"/>
</dbReference>
<evidence type="ECO:0000313" key="9">
    <source>
        <dbReference type="EMBL" id="AUO29183.1"/>
    </source>
</evidence>
<feature type="transmembrane region" description="Helical" evidence="8">
    <location>
        <begin position="185"/>
        <end position="208"/>
    </location>
</feature>
<feature type="transmembrane region" description="Helical" evidence="8">
    <location>
        <begin position="142"/>
        <end position="164"/>
    </location>
</feature>
<feature type="transmembrane region" description="Helical" evidence="8">
    <location>
        <begin position="214"/>
        <end position="234"/>
    </location>
</feature>
<name>A0A2I6SRZ8_9EUKA</name>
<dbReference type="EC" id="7.1.1.2" evidence="7"/>
<gene>
    <name evidence="9" type="primary">nad1</name>
</gene>
<dbReference type="InterPro" id="IPR001694">
    <property type="entry name" value="NADH_UbQ_OxRdtase_su1/FPO"/>
</dbReference>
<dbReference type="InterPro" id="IPR018086">
    <property type="entry name" value="NADH_UbQ_OxRdtase_su1_CS"/>
</dbReference>
<dbReference type="EMBL" id="MF508648">
    <property type="protein sequence ID" value="AUO29183.1"/>
    <property type="molecule type" value="Genomic_DNA"/>
</dbReference>
<keyword evidence="7 9" id="KW-0496">Mitochondrion</keyword>
<organism evidence="9">
    <name type="scientific">Vannella croatica</name>
    <dbReference type="NCBI Taxonomy" id="1778588"/>
    <lineage>
        <taxon>Eukaryota</taxon>
        <taxon>Amoebozoa</taxon>
        <taxon>Discosea</taxon>
        <taxon>Flabellinia</taxon>
        <taxon>Vannellidae</taxon>
        <taxon>Vannella</taxon>
    </lineage>
</organism>
<feature type="transmembrane region" description="Helical" evidence="8">
    <location>
        <begin position="81"/>
        <end position="98"/>
    </location>
</feature>
<dbReference type="AlphaFoldDB" id="A0A2I6SRZ8"/>
<dbReference type="GO" id="GO:0005743">
    <property type="term" value="C:mitochondrial inner membrane"/>
    <property type="evidence" value="ECO:0007669"/>
    <property type="project" value="UniProtKB-SubCell"/>
</dbReference>
<evidence type="ECO:0000256" key="5">
    <source>
        <dbReference type="ARBA" id="ARBA00023136"/>
    </source>
</evidence>
<comment type="similarity">
    <text evidence="2 6">Belongs to the complex I subunit 1 family.</text>
</comment>
<feature type="transmembrane region" description="Helical" evidence="8">
    <location>
        <begin position="110"/>
        <end position="130"/>
    </location>
</feature>
<comment type="catalytic activity">
    <reaction evidence="7">
        <text>a ubiquinone + NADH + 5 H(+)(in) = a ubiquinol + NAD(+) + 4 H(+)(out)</text>
        <dbReference type="Rhea" id="RHEA:29091"/>
        <dbReference type="Rhea" id="RHEA-COMP:9565"/>
        <dbReference type="Rhea" id="RHEA-COMP:9566"/>
        <dbReference type="ChEBI" id="CHEBI:15378"/>
        <dbReference type="ChEBI" id="CHEBI:16389"/>
        <dbReference type="ChEBI" id="CHEBI:17976"/>
        <dbReference type="ChEBI" id="CHEBI:57540"/>
        <dbReference type="ChEBI" id="CHEBI:57945"/>
        <dbReference type="EC" id="7.1.1.2"/>
    </reaction>
</comment>
<keyword evidence="7" id="KW-0830">Ubiquinone</keyword>
<evidence type="ECO:0000256" key="3">
    <source>
        <dbReference type="ARBA" id="ARBA00022692"/>
    </source>
</evidence>
<feature type="transmembrane region" description="Helical" evidence="8">
    <location>
        <begin position="331"/>
        <end position="356"/>
    </location>
</feature>
<protein>
    <recommendedName>
        <fullName evidence="7">NADH-ubiquinone oxidoreductase chain 1</fullName>
        <ecNumber evidence="7">7.1.1.2</ecNumber>
    </recommendedName>
</protein>
<proteinExistence type="inferred from homology"/>
<feature type="transmembrane region" description="Helical" evidence="8">
    <location>
        <begin position="36"/>
        <end position="61"/>
    </location>
</feature>
<dbReference type="GO" id="GO:0008137">
    <property type="term" value="F:NADH dehydrogenase (ubiquinone) activity"/>
    <property type="evidence" value="ECO:0007669"/>
    <property type="project" value="UniProtKB-EC"/>
</dbReference>
<keyword evidence="3 6" id="KW-0812">Transmembrane</keyword>
<evidence type="ECO:0000256" key="4">
    <source>
        <dbReference type="ARBA" id="ARBA00022989"/>
    </source>
</evidence>
<feature type="transmembrane region" description="Helical" evidence="8">
    <location>
        <begin position="12"/>
        <end position="29"/>
    </location>
</feature>
<dbReference type="Pfam" id="PF00146">
    <property type="entry name" value="NADHdh"/>
    <property type="match status" value="1"/>
</dbReference>
<dbReference type="PROSITE" id="PS00668">
    <property type="entry name" value="COMPLEX1_ND1_2"/>
    <property type="match status" value="1"/>
</dbReference>
<keyword evidence="5 8" id="KW-0472">Membrane</keyword>
<evidence type="ECO:0000256" key="1">
    <source>
        <dbReference type="ARBA" id="ARBA00004141"/>
    </source>
</evidence>
<geneLocation type="mitochondrion" evidence="9"/>
<dbReference type="PROSITE" id="PS00667">
    <property type="entry name" value="COMPLEX1_ND1_1"/>
    <property type="match status" value="1"/>
</dbReference>
<evidence type="ECO:0000256" key="2">
    <source>
        <dbReference type="ARBA" id="ARBA00010535"/>
    </source>
</evidence>
<evidence type="ECO:0000256" key="7">
    <source>
        <dbReference type="RuleBase" id="RU000473"/>
    </source>
</evidence>
<comment type="subcellular location">
    <subcellularLocation>
        <location evidence="1">Membrane</location>
        <topology evidence="1">Multi-pass membrane protein</topology>
    </subcellularLocation>
    <subcellularLocation>
        <location evidence="6">Mitochondrion inner membrane</location>
        <topology evidence="6">Multi-pass membrane protein</topology>
    </subcellularLocation>
</comment>
<accession>A0A2I6SRZ8</accession>
<evidence type="ECO:0000256" key="8">
    <source>
        <dbReference type="SAM" id="Phobius"/>
    </source>
</evidence>
<sequence>MLNYLFLPYLKLILYYFKITILKLFPLYLKNMIYFLAIYIIYIDFLIVSIIVPLIISVAYITLIERKVIGLMQIRIGPNTVGFFGLLQPIADGVKLFFKETILPSRSDKILFLFSPFFVFFLSLLLWFIIPVNYGVVISDVNLGILFFFAISSLSVYAIIMAGVSSNSNYALLGSLRSAAQMISYEVSIGIILISVLLCVGSLNLTSIVLSQKYIWFIIPQFPAFVMFYISALAETNRAPFDLPEAESELVSGFNTEYSGIGFGLFFLAEYSNIILMSFFISLIFLGGWLPIIGLDLIIPISFHLPLKVFIIIFSFIWIRSSLPRYRYDQLILLGWKILLPLSLLWLVITGFILYIL</sequence>
<keyword evidence="4 8" id="KW-1133">Transmembrane helix</keyword>
<dbReference type="GO" id="GO:0009060">
    <property type="term" value="P:aerobic respiration"/>
    <property type="evidence" value="ECO:0007669"/>
    <property type="project" value="TreeGrafter"/>
</dbReference>
<dbReference type="PANTHER" id="PTHR11432:SF3">
    <property type="entry name" value="NADH-UBIQUINONE OXIDOREDUCTASE CHAIN 1"/>
    <property type="match status" value="1"/>
</dbReference>
<dbReference type="PANTHER" id="PTHR11432">
    <property type="entry name" value="NADH DEHYDROGENASE SUBUNIT 1"/>
    <property type="match status" value="1"/>
</dbReference>
<keyword evidence="6" id="KW-0520">NAD</keyword>
<reference evidence="9" key="1">
    <citation type="submission" date="2017-07" db="EMBL/GenBank/DDBJ databases">
        <title>Mitochondrial genome of Vannella croatica (Amoebozoa, Discosea, Vannellida).</title>
        <authorList>
            <person name="Natalya B."/>
            <person name="Elena N."/>
            <person name="Olja M."/>
            <person name="Anna G."/>
            <person name="Oksana K."/>
            <person name="Alexander K."/>
            <person name="Alexey M."/>
            <person name="Dmitrii P."/>
            <person name="Alexey S."/>
        </authorList>
    </citation>
    <scope>NUCLEOTIDE SEQUENCE</scope>
</reference>